<protein>
    <submittedName>
        <fullName evidence="2">Uncharacterized protein</fullName>
    </submittedName>
</protein>
<dbReference type="RefSeq" id="XP_007376422.1">
    <property type="nucleotide sequence ID" value="XM_007376360.1"/>
</dbReference>
<evidence type="ECO:0000256" key="1">
    <source>
        <dbReference type="SAM" id="MobiDB-lite"/>
    </source>
</evidence>
<feature type="compositionally biased region" description="Low complexity" evidence="1">
    <location>
        <begin position="29"/>
        <end position="41"/>
    </location>
</feature>
<sequence>MFNKLIGVTYIRNKLAHSNSTPSIPQEPSPSRTSTSSQRPRINSKAVSSSTDQVPKHKSKKHKKPTTINRAQVQQSIPSSMALAGRVRHSSSPVVPTIHTEFITALSPAQSRSSSASNSSSISYSAVEGSPTNANYITTNSHMFDGTDNFLFSHDLTIDMNLKKVNTNLSASGGTSLNATSNINDDMWSYNPEEGHTVYVSDKKKSVRFS</sequence>
<evidence type="ECO:0000313" key="2">
    <source>
        <dbReference type="EMBL" id="EGW31644.1"/>
    </source>
</evidence>
<proteinExistence type="predicted"/>
<feature type="compositionally biased region" description="Basic residues" evidence="1">
    <location>
        <begin position="56"/>
        <end position="65"/>
    </location>
</feature>
<organism evidence="3">
    <name type="scientific">Spathaspora passalidarum (strain NRRL Y-27907 / 11-Y1)</name>
    <dbReference type="NCBI Taxonomy" id="619300"/>
    <lineage>
        <taxon>Eukaryota</taxon>
        <taxon>Fungi</taxon>
        <taxon>Dikarya</taxon>
        <taxon>Ascomycota</taxon>
        <taxon>Saccharomycotina</taxon>
        <taxon>Pichiomycetes</taxon>
        <taxon>Debaryomycetaceae</taxon>
        <taxon>Spathaspora</taxon>
    </lineage>
</organism>
<dbReference type="InParanoid" id="G3AQU7"/>
<feature type="region of interest" description="Disordered" evidence="1">
    <location>
        <begin position="107"/>
        <end position="127"/>
    </location>
</feature>
<dbReference type="GeneID" id="18871579"/>
<feature type="region of interest" description="Disordered" evidence="1">
    <location>
        <begin position="17"/>
        <end position="75"/>
    </location>
</feature>
<gene>
    <name evidence="2" type="ORF">SPAPADRAFT_51635</name>
</gene>
<dbReference type="OrthoDB" id="4026651at2759"/>
<feature type="compositionally biased region" description="Polar residues" evidence="1">
    <location>
        <begin position="66"/>
        <end position="75"/>
    </location>
</feature>
<name>G3AQU7_SPAPN</name>
<dbReference type="KEGG" id="spaa:SPAPADRAFT_51635"/>
<keyword evidence="3" id="KW-1185">Reference proteome</keyword>
<dbReference type="Proteomes" id="UP000000709">
    <property type="component" value="Unassembled WGS sequence"/>
</dbReference>
<dbReference type="AlphaFoldDB" id="G3AQU7"/>
<feature type="compositionally biased region" description="Low complexity" evidence="1">
    <location>
        <begin position="107"/>
        <end position="126"/>
    </location>
</feature>
<reference evidence="2 3" key="1">
    <citation type="journal article" date="2011" name="Proc. Natl. Acad. Sci. U.S.A.">
        <title>Comparative genomics of xylose-fermenting fungi for enhanced biofuel production.</title>
        <authorList>
            <person name="Wohlbach D.J."/>
            <person name="Kuo A."/>
            <person name="Sato T.K."/>
            <person name="Potts K.M."/>
            <person name="Salamov A.A."/>
            <person name="LaButti K.M."/>
            <person name="Sun H."/>
            <person name="Clum A."/>
            <person name="Pangilinan J.L."/>
            <person name="Lindquist E.A."/>
            <person name="Lucas S."/>
            <person name="Lapidus A."/>
            <person name="Jin M."/>
            <person name="Gunawan C."/>
            <person name="Balan V."/>
            <person name="Dale B.E."/>
            <person name="Jeffries T.W."/>
            <person name="Zinkel R."/>
            <person name="Barry K.W."/>
            <person name="Grigoriev I.V."/>
            <person name="Gasch A.P."/>
        </authorList>
    </citation>
    <scope>NUCLEOTIDE SEQUENCE [LARGE SCALE GENOMIC DNA]</scope>
    <source>
        <strain evidence="3">NRRL Y-27907 / 11-Y1</strain>
    </source>
</reference>
<dbReference type="EMBL" id="GL996503">
    <property type="protein sequence ID" value="EGW31644.1"/>
    <property type="molecule type" value="Genomic_DNA"/>
</dbReference>
<evidence type="ECO:0000313" key="3">
    <source>
        <dbReference type="Proteomes" id="UP000000709"/>
    </source>
</evidence>
<accession>G3AQU7</accession>
<dbReference type="HOGENOM" id="CLU_1310783_0_0_1"/>
<dbReference type="OMA" id="NINDDMW"/>